<dbReference type="InterPro" id="IPR022047">
    <property type="entry name" value="Microcephalin-like"/>
</dbReference>
<dbReference type="SMART" id="SM00292">
    <property type="entry name" value="BRCT"/>
    <property type="match status" value="3"/>
</dbReference>
<evidence type="ECO:0000313" key="3">
    <source>
        <dbReference type="Ensembl" id="ENSPCLP00000022329.1"/>
    </source>
</evidence>
<reference evidence="3" key="1">
    <citation type="submission" date="2025-08" db="UniProtKB">
        <authorList>
            <consortium name="Ensembl"/>
        </authorList>
    </citation>
    <scope>IDENTIFICATION</scope>
</reference>
<dbReference type="OMA" id="KPRSWRT"/>
<dbReference type="PANTHER" id="PTHR14625">
    <property type="entry name" value="MICROCEPHALIN"/>
    <property type="match status" value="1"/>
</dbReference>
<feature type="domain" description="BRCT" evidence="2">
    <location>
        <begin position="86"/>
        <end position="178"/>
    </location>
</feature>
<dbReference type="GO" id="GO:0000278">
    <property type="term" value="P:mitotic cell cycle"/>
    <property type="evidence" value="ECO:0007669"/>
    <property type="project" value="TreeGrafter"/>
</dbReference>
<evidence type="ECO:0000256" key="1">
    <source>
        <dbReference type="SAM" id="MobiDB-lite"/>
    </source>
</evidence>
<dbReference type="InterPro" id="IPR001357">
    <property type="entry name" value="BRCT_dom"/>
</dbReference>
<dbReference type="CDD" id="cd17736">
    <property type="entry name" value="BRCT_microcephalin_rpt2"/>
    <property type="match status" value="1"/>
</dbReference>
<feature type="compositionally biased region" description="Low complexity" evidence="1">
    <location>
        <begin position="26"/>
        <end position="37"/>
    </location>
</feature>
<protein>
    <submittedName>
        <fullName evidence="3">Microcephalin 1</fullName>
    </submittedName>
</protein>
<evidence type="ECO:0000313" key="4">
    <source>
        <dbReference type="Proteomes" id="UP000472261"/>
    </source>
</evidence>
<feature type="domain" description="BRCT" evidence="2">
    <location>
        <begin position="517"/>
        <end position="599"/>
    </location>
</feature>
<evidence type="ECO:0000259" key="2">
    <source>
        <dbReference type="PROSITE" id="PS50172"/>
    </source>
</evidence>
<dbReference type="Pfam" id="PF00533">
    <property type="entry name" value="BRCT"/>
    <property type="match status" value="1"/>
</dbReference>
<dbReference type="Pfam" id="PF16589">
    <property type="entry name" value="BRCT_2"/>
    <property type="match status" value="1"/>
</dbReference>
<reference evidence="3" key="2">
    <citation type="submission" date="2025-09" db="UniProtKB">
        <authorList>
            <consortium name="Ensembl"/>
        </authorList>
    </citation>
    <scope>IDENTIFICATION</scope>
</reference>
<feature type="region of interest" description="Disordered" evidence="1">
    <location>
        <begin position="26"/>
        <end position="71"/>
    </location>
</feature>
<dbReference type="PANTHER" id="PTHR14625:SF3">
    <property type="entry name" value="MICROCEPHALIN"/>
    <property type="match status" value="1"/>
</dbReference>
<feature type="region of interest" description="Disordered" evidence="1">
    <location>
        <begin position="1"/>
        <end position="20"/>
    </location>
</feature>
<dbReference type="Pfam" id="PF12738">
    <property type="entry name" value="PTCB-BRCT"/>
    <property type="match status" value="1"/>
</dbReference>
<dbReference type="Ensembl" id="ENSPCLT00000030858.1">
    <property type="protein sequence ID" value="ENSPCLP00000022329.1"/>
    <property type="gene ID" value="ENSPCLG00000019564.1"/>
</dbReference>
<name>A0A669QNI4_PHACC</name>
<dbReference type="PROSITE" id="PS50172">
    <property type="entry name" value="BRCT"/>
    <property type="match status" value="3"/>
</dbReference>
<dbReference type="CDD" id="cd17751">
    <property type="entry name" value="BRCT_microcephalin_rpt3"/>
    <property type="match status" value="1"/>
</dbReference>
<dbReference type="CDD" id="cd17716">
    <property type="entry name" value="BRCT_microcephalin_rpt1"/>
    <property type="match status" value="1"/>
</dbReference>
<sequence length="601" mass="67384">MPQGMGHPQPAWATCSTASPPSVCITSPHAPAHSHLPTTPPATTPAPEVGCGSGSTAQARQSPAVPRRRRGAARRKFERWRAPEPLMESVLKGVYAFVEVWSSSRTENYSKAFEQQLLDMGAKVSKTFNKRVTHVVFKDGHSTTWRKAQNAGVKIVSVLWVEKCRETGVRVDESLFPAAYNNEGLPLKHKCMQPKDFVEKTPENDRKLQRRLDRMAKELAQQRIGINAETDIPVLLFEDDGSLVYSPVSKIKNQCSEMERRINEMKEKRENLSPTASQKFQVPLCCSQGDCPLSTSITNSEDTLQGEKKKDCLNSSCDDLFGTITSKRQKKEVENICDTQTRTHVSVSASVNSSSCGCEQKSLIQKQFSRRSLGDENHVSECDVTYGSCKVFNGQKNKHNGRGRKTRRPQKPTRTLVMTSMCSEKQSMVIQVVNKLGDFLFSDDVCETTSHVVTGSPRRTLNVMLGIARGCWIVSYEWVLCSLEFGHWMSEEPYELSSNFPAAPICRLQRHLSAGNYQLNLFANQPVMFVSPTSQPPCKKLMELIELSGGKICKALRQAKICIGKYPGKKYQEIKCLSEKWILDSITQHTVCPMENYIFQL</sequence>
<proteinExistence type="predicted"/>
<dbReference type="AlphaFoldDB" id="A0A669QNI4"/>
<dbReference type="Proteomes" id="UP000472261">
    <property type="component" value="Unplaced"/>
</dbReference>
<accession>A0A669QNI4</accession>
<feature type="domain" description="BRCT" evidence="2">
    <location>
        <begin position="423"/>
        <end position="496"/>
    </location>
</feature>
<dbReference type="SUPFAM" id="SSF52113">
    <property type="entry name" value="BRCT domain"/>
    <property type="match status" value="3"/>
</dbReference>
<dbReference type="InterPro" id="IPR036420">
    <property type="entry name" value="BRCT_dom_sf"/>
</dbReference>
<organism evidence="3 4">
    <name type="scientific">Phasianus colchicus</name>
    <name type="common">Common pheasant</name>
    <dbReference type="NCBI Taxonomy" id="9054"/>
    <lineage>
        <taxon>Eukaryota</taxon>
        <taxon>Metazoa</taxon>
        <taxon>Chordata</taxon>
        <taxon>Craniata</taxon>
        <taxon>Vertebrata</taxon>
        <taxon>Euteleostomi</taxon>
        <taxon>Archelosauria</taxon>
        <taxon>Archosauria</taxon>
        <taxon>Dinosauria</taxon>
        <taxon>Saurischia</taxon>
        <taxon>Theropoda</taxon>
        <taxon>Coelurosauria</taxon>
        <taxon>Aves</taxon>
        <taxon>Neognathae</taxon>
        <taxon>Galloanserae</taxon>
        <taxon>Galliformes</taxon>
        <taxon>Phasianidae</taxon>
        <taxon>Phasianinae</taxon>
        <taxon>Phasianus</taxon>
    </lineage>
</organism>
<dbReference type="Gene3D" id="3.40.50.10190">
    <property type="entry name" value="BRCT domain"/>
    <property type="match status" value="3"/>
</dbReference>
<dbReference type="FunFam" id="3.40.50.10190:FF:000053">
    <property type="entry name" value="Microcephalin"/>
    <property type="match status" value="1"/>
</dbReference>
<dbReference type="FunFam" id="3.40.50.10190:FF:000047">
    <property type="entry name" value="Microcephalin"/>
    <property type="match status" value="1"/>
</dbReference>
<keyword evidence="4" id="KW-1185">Reference proteome</keyword>